<name>M7NSN9_9BACT</name>
<sequence length="107" mass="11332">MLPVLPVAAQAVDQEKGFGAPAGFGVGKGGFLQYWLLPGCLCLTGKAQAGEEAQDKKGLPDHAFTGFRVLDFGERAFQIRYMLPESSTALQMARAAATPGLRTPSCM</sequence>
<reference evidence="1 2" key="1">
    <citation type="journal article" date="2013" name="Genome Announc.">
        <title>Draft Genome Sequence of Cesiribacter andamanensis Strain AMV16T, Isolated from a Soil Sample from a Mud Volcano in the Andaman Islands, India.</title>
        <authorList>
            <person name="Shivaji S."/>
            <person name="Ara S."/>
            <person name="Begum Z."/>
            <person name="Srinivas T.N."/>
            <person name="Singh A."/>
            <person name="Kumar Pinnaka A."/>
        </authorList>
    </citation>
    <scope>NUCLEOTIDE SEQUENCE [LARGE SCALE GENOMIC DNA]</scope>
    <source>
        <strain evidence="1 2">AMV16</strain>
    </source>
</reference>
<evidence type="ECO:0000313" key="1">
    <source>
        <dbReference type="EMBL" id="EMR01514.1"/>
    </source>
</evidence>
<dbReference type="Proteomes" id="UP000011910">
    <property type="component" value="Unassembled WGS sequence"/>
</dbReference>
<protein>
    <submittedName>
        <fullName evidence="1">Uncharacterized protein</fullName>
    </submittedName>
</protein>
<evidence type="ECO:0000313" key="2">
    <source>
        <dbReference type="Proteomes" id="UP000011910"/>
    </source>
</evidence>
<accession>M7NSN9</accession>
<dbReference type="EMBL" id="AODQ01000110">
    <property type="protein sequence ID" value="EMR01514.1"/>
    <property type="molecule type" value="Genomic_DNA"/>
</dbReference>
<proteinExistence type="predicted"/>
<dbReference type="AlphaFoldDB" id="M7NSN9"/>
<comment type="caution">
    <text evidence="1">The sequence shown here is derived from an EMBL/GenBank/DDBJ whole genome shotgun (WGS) entry which is preliminary data.</text>
</comment>
<organism evidence="1 2">
    <name type="scientific">Cesiribacter andamanensis AMV16</name>
    <dbReference type="NCBI Taxonomy" id="1279009"/>
    <lineage>
        <taxon>Bacteria</taxon>
        <taxon>Pseudomonadati</taxon>
        <taxon>Bacteroidota</taxon>
        <taxon>Cytophagia</taxon>
        <taxon>Cytophagales</taxon>
        <taxon>Cesiribacteraceae</taxon>
        <taxon>Cesiribacter</taxon>
    </lineage>
</organism>
<keyword evidence="2" id="KW-1185">Reference proteome</keyword>
<gene>
    <name evidence="1" type="ORF">ADICEAN_03371</name>
</gene>